<keyword evidence="1 5" id="KW-0540">Nuclease</keyword>
<keyword evidence="7" id="KW-0175">Coiled coil</keyword>
<dbReference type="InterPro" id="IPR003607">
    <property type="entry name" value="HD/PDEase_dom"/>
</dbReference>
<evidence type="ECO:0000256" key="2">
    <source>
        <dbReference type="ARBA" id="ARBA00022759"/>
    </source>
</evidence>
<evidence type="ECO:0000259" key="8">
    <source>
        <dbReference type="PROSITE" id="PS51831"/>
    </source>
</evidence>
<dbReference type="HAMAP" id="MF_00335">
    <property type="entry name" value="RNase_Y"/>
    <property type="match status" value="1"/>
</dbReference>
<keyword evidence="4 5" id="KW-0694">RNA-binding</keyword>
<dbReference type="Gene3D" id="3.30.300.20">
    <property type="match status" value="1"/>
</dbReference>
<evidence type="ECO:0000256" key="1">
    <source>
        <dbReference type="ARBA" id="ARBA00022722"/>
    </source>
</evidence>
<dbReference type="SUPFAM" id="SSF109604">
    <property type="entry name" value="HD-domain/PDEase-like"/>
    <property type="match status" value="1"/>
</dbReference>
<dbReference type="PROSITE" id="PS50084">
    <property type="entry name" value="KH_TYPE_1"/>
    <property type="match status" value="1"/>
</dbReference>
<dbReference type="SMART" id="SM00471">
    <property type="entry name" value="HDc"/>
    <property type="match status" value="1"/>
</dbReference>
<dbReference type="InterPro" id="IPR006675">
    <property type="entry name" value="HDIG_dom"/>
</dbReference>
<dbReference type="GO" id="GO:0006402">
    <property type="term" value="P:mRNA catabolic process"/>
    <property type="evidence" value="ECO:0007669"/>
    <property type="project" value="UniProtKB-UniRule"/>
</dbReference>
<dbReference type="GO" id="GO:0003723">
    <property type="term" value="F:RNA binding"/>
    <property type="evidence" value="ECO:0007669"/>
    <property type="project" value="UniProtKB-UniRule"/>
</dbReference>
<dbReference type="CDD" id="cd00077">
    <property type="entry name" value="HDc"/>
    <property type="match status" value="1"/>
</dbReference>
<dbReference type="InterPro" id="IPR015946">
    <property type="entry name" value="KH_dom-like_a/b"/>
</dbReference>
<evidence type="ECO:0000256" key="4">
    <source>
        <dbReference type="ARBA" id="ARBA00022884"/>
    </source>
</evidence>
<evidence type="ECO:0000256" key="7">
    <source>
        <dbReference type="SAM" id="Coils"/>
    </source>
</evidence>
<dbReference type="GO" id="GO:0004521">
    <property type="term" value="F:RNA endonuclease activity"/>
    <property type="evidence" value="ECO:0007669"/>
    <property type="project" value="UniProtKB-UniRule"/>
</dbReference>
<dbReference type="Gene3D" id="1.10.3210.10">
    <property type="entry name" value="Hypothetical protein af1432"/>
    <property type="match status" value="1"/>
</dbReference>
<dbReference type="InterPro" id="IPR004087">
    <property type="entry name" value="KH_dom"/>
</dbReference>
<dbReference type="SMART" id="SM00322">
    <property type="entry name" value="KH"/>
    <property type="match status" value="1"/>
</dbReference>
<dbReference type="Proteomes" id="UP000178570">
    <property type="component" value="Unassembled WGS sequence"/>
</dbReference>
<dbReference type="GO" id="GO:0005886">
    <property type="term" value="C:plasma membrane"/>
    <property type="evidence" value="ECO:0007669"/>
    <property type="project" value="UniProtKB-UniRule"/>
</dbReference>
<dbReference type="SUPFAM" id="SSF54791">
    <property type="entry name" value="Eukaryotic type KH-domain (KH-domain type I)"/>
    <property type="match status" value="1"/>
</dbReference>
<dbReference type="Pfam" id="PF01966">
    <property type="entry name" value="HD"/>
    <property type="match status" value="1"/>
</dbReference>
<comment type="similarity">
    <text evidence="5">Belongs to the RNase Y family.</text>
</comment>
<evidence type="ECO:0000256" key="5">
    <source>
        <dbReference type="HAMAP-Rule" id="MF_00335"/>
    </source>
</evidence>
<dbReference type="Pfam" id="PF12072">
    <property type="entry name" value="RNase_Y_N"/>
    <property type="match status" value="1"/>
</dbReference>
<proteinExistence type="inferred from homology"/>
<protein>
    <recommendedName>
        <fullName evidence="5 6">Ribonuclease Y</fullName>
        <shortName evidence="5">RNase Y</shortName>
        <ecNumber evidence="5 6">3.1.-.-</ecNumber>
    </recommendedName>
</protein>
<dbReference type="AlphaFoldDB" id="A0A1G1XL37"/>
<dbReference type="PANTHER" id="PTHR12826:SF15">
    <property type="entry name" value="RIBONUCLEASE Y"/>
    <property type="match status" value="1"/>
</dbReference>
<dbReference type="EMBL" id="MHHY01000006">
    <property type="protein sequence ID" value="OGY40718.1"/>
    <property type="molecule type" value="Genomic_DNA"/>
</dbReference>
<dbReference type="InterPro" id="IPR004088">
    <property type="entry name" value="KH_dom_type_1"/>
</dbReference>
<dbReference type="InterPro" id="IPR006674">
    <property type="entry name" value="HD_domain"/>
</dbReference>
<evidence type="ECO:0000313" key="10">
    <source>
        <dbReference type="Proteomes" id="UP000178570"/>
    </source>
</evidence>
<dbReference type="NCBIfam" id="TIGR03319">
    <property type="entry name" value="RNase_Y"/>
    <property type="match status" value="1"/>
</dbReference>
<reference evidence="9 10" key="1">
    <citation type="journal article" date="2016" name="Nat. Commun.">
        <title>Thousands of microbial genomes shed light on interconnected biogeochemical processes in an aquifer system.</title>
        <authorList>
            <person name="Anantharaman K."/>
            <person name="Brown C.T."/>
            <person name="Hug L.A."/>
            <person name="Sharon I."/>
            <person name="Castelle C.J."/>
            <person name="Probst A.J."/>
            <person name="Thomas B.C."/>
            <person name="Singh A."/>
            <person name="Wilkins M.J."/>
            <person name="Karaoz U."/>
            <person name="Brodie E.L."/>
            <person name="Williams K.H."/>
            <person name="Hubbard S.S."/>
            <person name="Banfield J.F."/>
        </authorList>
    </citation>
    <scope>NUCLEOTIDE SEQUENCE [LARGE SCALE GENOMIC DNA]</scope>
</reference>
<dbReference type="PROSITE" id="PS51831">
    <property type="entry name" value="HD"/>
    <property type="match status" value="1"/>
</dbReference>
<dbReference type="GO" id="GO:0016787">
    <property type="term" value="F:hydrolase activity"/>
    <property type="evidence" value="ECO:0007669"/>
    <property type="project" value="UniProtKB-KW"/>
</dbReference>
<keyword evidence="2 5" id="KW-0255">Endonuclease</keyword>
<dbReference type="CDD" id="cd22431">
    <property type="entry name" value="KH-I_RNaseY"/>
    <property type="match status" value="1"/>
</dbReference>
<dbReference type="PANTHER" id="PTHR12826">
    <property type="entry name" value="RIBONUCLEASE Y"/>
    <property type="match status" value="1"/>
</dbReference>
<evidence type="ECO:0000256" key="3">
    <source>
        <dbReference type="ARBA" id="ARBA00022801"/>
    </source>
</evidence>
<dbReference type="Pfam" id="PF00013">
    <property type="entry name" value="KH_1"/>
    <property type="match status" value="1"/>
</dbReference>
<evidence type="ECO:0000313" key="9">
    <source>
        <dbReference type="EMBL" id="OGY40718.1"/>
    </source>
</evidence>
<name>A0A1G1XL37_9BACT</name>
<keyword evidence="3 5" id="KW-0378">Hydrolase</keyword>
<sequence length="507" mass="57846">MSLIIFFVVLATIFGGVFGFFLRRYLVKKNLSNAEKLVEEKLEKAEDQARGILLDAKNKSLSLISRAEDDLKHEKSQLRRTQERLLQKESFLDERTKKLDEKEEKLLSQVEKVKAIKNELETHQEKQLQKLEEIAGLKRDTAKAELIKHVEEKYQSDLFEVVRKLEKERSQEIEKKTAELVATVVQRYSRSHIGEVTTSIVSLPNEDIKGKIIGKEGRNIRHFEKLTGVELVIDETPDSIMLSCFDPVRREVARIALEDLMQDGRIQPARIEERIEEAKKKVSQRIKEAGERAVYELGIIDFPSEIVHLLGRMTYRTSYGQNALVHSIEVSFISGMLASELGLNQEIAKKAGLLHDIGKAVDHEIEGNHLELGIKILQKYKIDEKIILAMRSHHEDYPAAIPEAFAVNAADAISASRPGARRESLELYVKRLGDLEKIALDFTGVEKAYAIQAGRELRVFVSPDNLSDFEASKLAREIAYKIESEMKYPGEIRVVVFRETRAVEYAR</sequence>
<feature type="coiled-coil region" evidence="7">
    <location>
        <begin position="28"/>
        <end position="133"/>
    </location>
</feature>
<dbReference type="NCBIfam" id="TIGR00277">
    <property type="entry name" value="HDIG"/>
    <property type="match status" value="1"/>
</dbReference>
<comment type="function">
    <text evidence="5">Endoribonuclease that initiates mRNA decay.</text>
</comment>
<evidence type="ECO:0000256" key="6">
    <source>
        <dbReference type="NCBIfam" id="TIGR03319"/>
    </source>
</evidence>
<comment type="caution">
    <text evidence="9">The sequence shown here is derived from an EMBL/GenBank/DDBJ whole genome shotgun (WGS) entry which is preliminary data.</text>
</comment>
<dbReference type="EC" id="3.1.-.-" evidence="5 6"/>
<accession>A0A1G1XL37</accession>
<feature type="domain" description="HD" evidence="8">
    <location>
        <begin position="323"/>
        <end position="416"/>
    </location>
</feature>
<dbReference type="InterPro" id="IPR017705">
    <property type="entry name" value="Ribonuclease_Y"/>
</dbReference>
<gene>
    <name evidence="5" type="primary">rny</name>
    <name evidence="9" type="ORF">A2570_01130</name>
</gene>
<organism evidence="9 10">
    <name type="scientific">Candidatus Brennerbacteria bacterium RIFOXYD1_FULL_41_16</name>
    <dbReference type="NCBI Taxonomy" id="1797529"/>
    <lineage>
        <taxon>Bacteria</taxon>
        <taxon>Candidatus Brenneribacteriota</taxon>
    </lineage>
</organism>
<dbReference type="InterPro" id="IPR036612">
    <property type="entry name" value="KH_dom_type_1_sf"/>
</dbReference>
<dbReference type="InterPro" id="IPR022711">
    <property type="entry name" value="RNase_Y_N"/>
</dbReference>
<dbReference type="STRING" id="1797529.A2570_01130"/>